<name>A0A4T9T8X4_9ACTN</name>
<keyword evidence="2" id="KW-1185">Reference proteome</keyword>
<proteinExistence type="predicted"/>
<comment type="caution">
    <text evidence="1">The sequence shown here is derived from an EMBL/GenBank/DDBJ whole genome shotgun (WGS) entry which is preliminary data.</text>
</comment>
<gene>
    <name evidence="1" type="ORF">E5982_04745</name>
</gene>
<reference evidence="1 2" key="1">
    <citation type="submission" date="2019-04" db="EMBL/GenBank/DDBJ databases">
        <title>Microbes associate with the intestines of laboratory mice.</title>
        <authorList>
            <person name="Navarre W."/>
            <person name="Wong E."/>
            <person name="Huang K.C."/>
            <person name="Tropini C."/>
            <person name="Ng K."/>
            <person name="Yu B."/>
        </authorList>
    </citation>
    <scope>NUCLEOTIDE SEQUENCE [LARGE SCALE GENOMIC DNA]</scope>
    <source>
        <strain evidence="1 2">NM48_B13</strain>
    </source>
</reference>
<dbReference type="Proteomes" id="UP000309454">
    <property type="component" value="Unassembled WGS sequence"/>
</dbReference>
<dbReference type="AlphaFoldDB" id="A0A4T9T8X4"/>
<dbReference type="OrthoDB" id="1998596at2"/>
<sequence>MWWPNRLSPSAGGLSPGNFVYRGSGLLKELSLFIDESGDGNSPQTRYFLVTVVMHNQSEKITDKIISYEKSLVLADLPNIPFHSEPLLNGHGVYEGISIEIRKKLLYSFNVLVQRLPIRYRTLVYRHSEYGDTQTLASILRRDLTELLSGNLEFFQAFEHVKIYYDNGQDTVKRALYESVESTLSKQAIIRKRTTMTEYRLAQVADYLCTIELAAVKYAARENGGTYDKFFGGIGSFKKNWLKQARRKAIG</sequence>
<evidence type="ECO:0000313" key="1">
    <source>
        <dbReference type="EMBL" id="TJW11509.1"/>
    </source>
</evidence>
<dbReference type="InterPro" id="IPR024524">
    <property type="entry name" value="DUF3800"/>
</dbReference>
<dbReference type="EMBL" id="SSTM01000002">
    <property type="protein sequence ID" value="TJW11509.1"/>
    <property type="molecule type" value="Genomic_DNA"/>
</dbReference>
<organism evidence="1 2">
    <name type="scientific">Parvibacter caecicola</name>
    <dbReference type="NCBI Taxonomy" id="747645"/>
    <lineage>
        <taxon>Bacteria</taxon>
        <taxon>Bacillati</taxon>
        <taxon>Actinomycetota</taxon>
        <taxon>Coriobacteriia</taxon>
        <taxon>Coriobacteriales</taxon>
        <taxon>Coriobacteriaceae</taxon>
        <taxon>Parvibacter</taxon>
    </lineage>
</organism>
<evidence type="ECO:0000313" key="2">
    <source>
        <dbReference type="Proteomes" id="UP000309454"/>
    </source>
</evidence>
<dbReference type="Pfam" id="PF12686">
    <property type="entry name" value="DUF3800"/>
    <property type="match status" value="1"/>
</dbReference>
<protein>
    <submittedName>
        <fullName evidence="1">DUF3800 domain-containing protein</fullName>
    </submittedName>
</protein>
<accession>A0A4T9T8X4</accession>